<dbReference type="RefSeq" id="WP_394842223.1">
    <property type="nucleotide sequence ID" value="NZ_CP089982.1"/>
</dbReference>
<proteinExistence type="predicted"/>
<dbReference type="Gene3D" id="3.40.390.10">
    <property type="entry name" value="Collagenase (Catalytic Domain)"/>
    <property type="match status" value="1"/>
</dbReference>
<evidence type="ECO:0000256" key="2">
    <source>
        <dbReference type="ARBA" id="ARBA00022723"/>
    </source>
</evidence>
<keyword evidence="9" id="KW-1185">Reference proteome</keyword>
<keyword evidence="4" id="KW-0862">Zinc</keyword>
<evidence type="ECO:0000256" key="3">
    <source>
        <dbReference type="ARBA" id="ARBA00022801"/>
    </source>
</evidence>
<keyword evidence="3 8" id="KW-0378">Hydrolase</keyword>
<dbReference type="SUPFAM" id="SSF55486">
    <property type="entry name" value="Metalloproteases ('zincins'), catalytic domain"/>
    <property type="match status" value="1"/>
</dbReference>
<dbReference type="Proteomes" id="UP001379533">
    <property type="component" value="Chromosome"/>
</dbReference>
<feature type="chain" id="PRO_5045820767" evidence="6">
    <location>
        <begin position="28"/>
        <end position="326"/>
    </location>
</feature>
<dbReference type="EMBL" id="CP089982">
    <property type="protein sequence ID" value="WXA91603.1"/>
    <property type="molecule type" value="Genomic_DNA"/>
</dbReference>
<dbReference type="InterPro" id="IPR024079">
    <property type="entry name" value="MetalloPept_cat_dom_sf"/>
</dbReference>
<evidence type="ECO:0000259" key="7">
    <source>
        <dbReference type="Pfam" id="PF00413"/>
    </source>
</evidence>
<feature type="compositionally biased region" description="Low complexity" evidence="5">
    <location>
        <begin position="57"/>
        <end position="70"/>
    </location>
</feature>
<protein>
    <submittedName>
        <fullName evidence="8">Matrixin family metalloprotease</fullName>
        <ecNumber evidence="8">3.4.24.-</ecNumber>
    </submittedName>
</protein>
<dbReference type="EC" id="3.4.24.-" evidence="8"/>
<sequence>MTTNVLVRALGAAGTVLVIGCSAGAEAMDDETSSSALAASPFVDADQQIADAEAAQAGTWAGAPAPGAKAKSPETNLSAYPKLPTAKHSTEARAAAPAGHSAVVDVVKVETLADGSTSVTIYDPAPGVSPEALADSLRQQGKNGVRVLEHEQAPEATLAPGDCRYGQAHSITCPVSYWTNNGWNHPQVGFNDHSGSGWPTDNAVYKWNQVQGLDSLYRWNSCLSGGGTHCVHVYSGNYGATGWVGLTNYSSGPGAFVDGATKVQLNDYYAPNGFTRNNVVTHELGHALGLGHNDWNGDVLYYIANMREDIGGENRALLESIHSVYR</sequence>
<accession>A0ABZ2JYM8</accession>
<name>A0ABZ2JYM8_9BACT</name>
<feature type="domain" description="Peptidase M10 metallopeptidase" evidence="7">
    <location>
        <begin position="260"/>
        <end position="305"/>
    </location>
</feature>
<dbReference type="GO" id="GO:0008237">
    <property type="term" value="F:metallopeptidase activity"/>
    <property type="evidence" value="ECO:0007669"/>
    <property type="project" value="UniProtKB-KW"/>
</dbReference>
<keyword evidence="2" id="KW-0479">Metal-binding</keyword>
<keyword evidence="1" id="KW-0645">Protease</keyword>
<keyword evidence="8" id="KW-0482">Metalloprotease</keyword>
<dbReference type="Pfam" id="PF00413">
    <property type="entry name" value="Peptidase_M10"/>
    <property type="match status" value="1"/>
</dbReference>
<keyword evidence="6" id="KW-0732">Signal</keyword>
<feature type="region of interest" description="Disordered" evidence="5">
    <location>
        <begin position="57"/>
        <end position="78"/>
    </location>
</feature>
<evidence type="ECO:0000256" key="6">
    <source>
        <dbReference type="SAM" id="SignalP"/>
    </source>
</evidence>
<reference evidence="8 9" key="1">
    <citation type="submission" date="2021-12" db="EMBL/GenBank/DDBJ databases">
        <title>Discovery of the Pendulisporaceae a myxobacterial family with distinct sporulation behavior and unique specialized metabolism.</title>
        <authorList>
            <person name="Garcia R."/>
            <person name="Popoff A."/>
            <person name="Bader C.D."/>
            <person name="Loehr J."/>
            <person name="Walesch S."/>
            <person name="Walt C."/>
            <person name="Boldt J."/>
            <person name="Bunk B."/>
            <person name="Haeckl F.J.F.P.J."/>
            <person name="Gunesch A.P."/>
            <person name="Birkelbach J."/>
            <person name="Nuebel U."/>
            <person name="Pietschmann T."/>
            <person name="Bach T."/>
            <person name="Mueller R."/>
        </authorList>
    </citation>
    <scope>NUCLEOTIDE SEQUENCE [LARGE SCALE GENOMIC DNA]</scope>
    <source>
        <strain evidence="8 9">MSr12523</strain>
    </source>
</reference>
<dbReference type="InterPro" id="IPR001818">
    <property type="entry name" value="Pept_M10_metallopeptidase"/>
</dbReference>
<gene>
    <name evidence="8" type="ORF">LZC95_34730</name>
</gene>
<evidence type="ECO:0000256" key="5">
    <source>
        <dbReference type="SAM" id="MobiDB-lite"/>
    </source>
</evidence>
<evidence type="ECO:0000313" key="9">
    <source>
        <dbReference type="Proteomes" id="UP001379533"/>
    </source>
</evidence>
<feature type="signal peptide" evidence="6">
    <location>
        <begin position="1"/>
        <end position="27"/>
    </location>
</feature>
<organism evidence="8 9">
    <name type="scientific">Pendulispora brunnea</name>
    <dbReference type="NCBI Taxonomy" id="2905690"/>
    <lineage>
        <taxon>Bacteria</taxon>
        <taxon>Pseudomonadati</taxon>
        <taxon>Myxococcota</taxon>
        <taxon>Myxococcia</taxon>
        <taxon>Myxococcales</taxon>
        <taxon>Sorangiineae</taxon>
        <taxon>Pendulisporaceae</taxon>
        <taxon>Pendulispora</taxon>
    </lineage>
</organism>
<evidence type="ECO:0000313" key="8">
    <source>
        <dbReference type="EMBL" id="WXA91603.1"/>
    </source>
</evidence>
<evidence type="ECO:0000256" key="4">
    <source>
        <dbReference type="ARBA" id="ARBA00022833"/>
    </source>
</evidence>
<evidence type="ECO:0000256" key="1">
    <source>
        <dbReference type="ARBA" id="ARBA00022670"/>
    </source>
</evidence>